<feature type="domain" description="YvlB/LiaX N-terminal" evidence="2">
    <location>
        <begin position="2"/>
        <end position="29"/>
    </location>
</feature>
<evidence type="ECO:0000259" key="1">
    <source>
        <dbReference type="Pfam" id="PF13349"/>
    </source>
</evidence>
<dbReference type="RefSeq" id="WP_090774817.1">
    <property type="nucleotide sequence ID" value="NZ_FMYM01000002.1"/>
</dbReference>
<dbReference type="InterPro" id="IPR053959">
    <property type="entry name" value="YvlB/LiaX_N"/>
</dbReference>
<gene>
    <name evidence="3" type="ORF">SAMN05421737_102256</name>
</gene>
<dbReference type="OrthoDB" id="2240743at2"/>
<dbReference type="PIRSF" id="PIRSF012569">
    <property type="entry name" value="UCP012569"/>
    <property type="match status" value="1"/>
</dbReference>
<proteinExistence type="predicted"/>
<dbReference type="Pfam" id="PF22746">
    <property type="entry name" value="SHOCT-like_DUF2089-C"/>
    <property type="match status" value="1"/>
</dbReference>
<protein>
    <submittedName>
        <fullName evidence="3">DUF4097 and DUF4098 domain-containing protein YvlB</fullName>
    </submittedName>
</protein>
<evidence type="ECO:0000259" key="2">
    <source>
        <dbReference type="Pfam" id="PF22746"/>
    </source>
</evidence>
<reference evidence="4" key="1">
    <citation type="submission" date="2016-09" db="EMBL/GenBank/DDBJ databases">
        <authorList>
            <person name="Varghese N."/>
            <person name="Submissions S."/>
        </authorList>
    </citation>
    <scope>NUCLEOTIDE SEQUENCE [LARGE SCALE GENOMIC DNA]</scope>
    <source>
        <strain evidence="4">25nlg</strain>
    </source>
</reference>
<accession>A0A1G6H1S4</accession>
<organism evidence="3 4">
    <name type="scientific">Shouchella lonarensis</name>
    <dbReference type="NCBI Taxonomy" id="1464122"/>
    <lineage>
        <taxon>Bacteria</taxon>
        <taxon>Bacillati</taxon>
        <taxon>Bacillota</taxon>
        <taxon>Bacilli</taxon>
        <taxon>Bacillales</taxon>
        <taxon>Bacillaceae</taxon>
        <taxon>Shouchella</taxon>
    </lineage>
</organism>
<dbReference type="InterPro" id="IPR016599">
    <property type="entry name" value="UCP012569"/>
</dbReference>
<dbReference type="PANTHER" id="PTHR34094">
    <property type="match status" value="1"/>
</dbReference>
<dbReference type="STRING" id="1464122.SAMN05421737_102256"/>
<dbReference type="InterPro" id="IPR025164">
    <property type="entry name" value="Toastrack_DUF4097"/>
</dbReference>
<dbReference type="Pfam" id="PF13349">
    <property type="entry name" value="DUF4097"/>
    <property type="match status" value="1"/>
</dbReference>
<evidence type="ECO:0000313" key="4">
    <source>
        <dbReference type="Proteomes" id="UP000242662"/>
    </source>
</evidence>
<sequence>MEERMMILKMIEDGKITAEEGTRLLEAIGQDQTADSQKGESGKVTPVKERSKIFSDNSDETPLSKIGNFFEAAIQKVRDGDLDFNFGHVVAFDHTFLHDEITPASLSVALENGSVQVETSDDPGIRLDCEVKAYRVKDEEEARELFLRESIFSVSEEAFTFKTKSKSFKVRAVLHVPKNKYQDVSFYTFNGTLQAASLHANTFQAKTTNGAIKLSQLTAEKASMETMNGSVTSEASEVKLLEAKTLNGSVKVTGLIEDADIETGNGTIDYTVAKAAELGYVDLKTATGSVKLRVAPEVRFEAKLKSNVGSIHNRLANSEVMEERKELAQRFMHIVSNASEEKRVRVRATANTGSITVEDE</sequence>
<name>A0A1G6H1S4_9BACI</name>
<dbReference type="EMBL" id="FMYM01000002">
    <property type="protein sequence ID" value="SDB88219.1"/>
    <property type="molecule type" value="Genomic_DNA"/>
</dbReference>
<evidence type="ECO:0000313" key="3">
    <source>
        <dbReference type="EMBL" id="SDB88219.1"/>
    </source>
</evidence>
<dbReference type="AlphaFoldDB" id="A0A1G6H1S4"/>
<dbReference type="PANTHER" id="PTHR34094:SF1">
    <property type="entry name" value="PROTEIN FAM185A"/>
    <property type="match status" value="1"/>
</dbReference>
<feature type="domain" description="DUF4097" evidence="1">
    <location>
        <begin position="106"/>
        <end position="346"/>
    </location>
</feature>
<keyword evidence="4" id="KW-1185">Reference proteome</keyword>
<dbReference type="Proteomes" id="UP000242662">
    <property type="component" value="Unassembled WGS sequence"/>
</dbReference>